<dbReference type="OrthoDB" id="4747531at2"/>
<accession>A0A542DT74</accession>
<proteinExistence type="predicted"/>
<comment type="caution">
    <text evidence="2">The sequence shown here is derived from an EMBL/GenBank/DDBJ whole genome shotgun (WGS) entry which is preliminary data.</text>
</comment>
<keyword evidence="3" id="KW-1185">Reference proteome</keyword>
<evidence type="ECO:0000313" key="3">
    <source>
        <dbReference type="Proteomes" id="UP000316298"/>
    </source>
</evidence>
<dbReference type="EMBL" id="VFMM01000003">
    <property type="protein sequence ID" value="TQJ06226.1"/>
    <property type="molecule type" value="Genomic_DNA"/>
</dbReference>
<evidence type="ECO:0000313" key="2">
    <source>
        <dbReference type="EMBL" id="TQJ06226.1"/>
    </source>
</evidence>
<feature type="region of interest" description="Disordered" evidence="1">
    <location>
        <begin position="103"/>
        <end position="128"/>
    </location>
</feature>
<evidence type="ECO:0000256" key="1">
    <source>
        <dbReference type="SAM" id="MobiDB-lite"/>
    </source>
</evidence>
<dbReference type="RefSeq" id="WP_141860361.1">
    <property type="nucleotide sequence ID" value="NZ_BAAAKA010000014.1"/>
</dbReference>
<organism evidence="2 3">
    <name type="scientific">Kribbella jejuensis</name>
    <dbReference type="NCBI Taxonomy" id="236068"/>
    <lineage>
        <taxon>Bacteria</taxon>
        <taxon>Bacillati</taxon>
        <taxon>Actinomycetota</taxon>
        <taxon>Actinomycetes</taxon>
        <taxon>Propionibacteriales</taxon>
        <taxon>Kribbellaceae</taxon>
        <taxon>Kribbella</taxon>
    </lineage>
</organism>
<dbReference type="Proteomes" id="UP000316298">
    <property type="component" value="Unassembled WGS sequence"/>
</dbReference>
<dbReference type="AlphaFoldDB" id="A0A542DT74"/>
<protein>
    <submittedName>
        <fullName evidence="2">Uncharacterized protein</fullName>
    </submittedName>
</protein>
<reference evidence="2 3" key="1">
    <citation type="submission" date="2019-06" db="EMBL/GenBank/DDBJ databases">
        <title>Sequencing the genomes of 1000 actinobacteria strains.</title>
        <authorList>
            <person name="Klenk H.-P."/>
        </authorList>
    </citation>
    <scope>NUCLEOTIDE SEQUENCE [LARGE SCALE GENOMIC DNA]</scope>
    <source>
        <strain evidence="2 3">DSM 17305</strain>
    </source>
</reference>
<sequence>MSLTPLGAVARGLVAGTVGTMAMDTLLYAEYRSGGGKSPFRRWEFSADIESWEQAPAPAQVGRRLFEGLLQRKLPDSRAGLVNNVTHWAFGILNGAAYGVLAGSAPEPPQRAPRLRSDHCSGLPARPG</sequence>
<name>A0A542DT74_9ACTN</name>
<gene>
    <name evidence="2" type="ORF">FB475_5882</name>
</gene>